<keyword evidence="6 8" id="KW-1133">Transmembrane helix</keyword>
<keyword evidence="5 8" id="KW-0812">Transmembrane</keyword>
<accession>A0A133U5L5</accession>
<keyword evidence="7 8" id="KW-0472">Membrane</keyword>
<dbReference type="GO" id="GO:0005886">
    <property type="term" value="C:plasma membrane"/>
    <property type="evidence" value="ECO:0007669"/>
    <property type="project" value="UniProtKB-SubCell"/>
</dbReference>
<evidence type="ECO:0000256" key="8">
    <source>
        <dbReference type="SAM" id="Phobius"/>
    </source>
</evidence>
<dbReference type="PATRIC" id="fig|1698260.3.peg.590"/>
<dbReference type="EMBL" id="LHXK01000034">
    <property type="protein sequence ID" value="KXA89494.1"/>
    <property type="molecule type" value="Genomic_DNA"/>
</dbReference>
<dbReference type="UniPathway" id="UPA00079"/>
<dbReference type="PANTHER" id="PTHR13929">
    <property type="entry name" value="1,4-DIHYDROXY-2-NAPHTHOATE OCTAPRENYLTRANSFERASE"/>
    <property type="match status" value="1"/>
</dbReference>
<evidence type="ECO:0000256" key="4">
    <source>
        <dbReference type="ARBA" id="ARBA00022679"/>
    </source>
</evidence>
<evidence type="ECO:0000256" key="6">
    <source>
        <dbReference type="ARBA" id="ARBA00022989"/>
    </source>
</evidence>
<dbReference type="Pfam" id="PF01040">
    <property type="entry name" value="UbiA"/>
    <property type="match status" value="1"/>
</dbReference>
<dbReference type="PIRSF" id="PIRSF005355">
    <property type="entry name" value="UBIAD1"/>
    <property type="match status" value="1"/>
</dbReference>
<name>A0A133U5L5_9EURY</name>
<proteinExistence type="predicted"/>
<keyword evidence="4" id="KW-0808">Transferase</keyword>
<evidence type="ECO:0000313" key="9">
    <source>
        <dbReference type="EMBL" id="KXA89494.1"/>
    </source>
</evidence>
<evidence type="ECO:0000256" key="3">
    <source>
        <dbReference type="ARBA" id="ARBA00022428"/>
    </source>
</evidence>
<evidence type="ECO:0000256" key="1">
    <source>
        <dbReference type="ARBA" id="ARBA00004651"/>
    </source>
</evidence>
<dbReference type="InterPro" id="IPR044878">
    <property type="entry name" value="UbiA_sf"/>
</dbReference>
<keyword evidence="10" id="KW-1185">Reference proteome</keyword>
<dbReference type="CDD" id="cd13962">
    <property type="entry name" value="PT_UbiA_UBIAD1"/>
    <property type="match status" value="1"/>
</dbReference>
<dbReference type="Gene3D" id="1.10.357.140">
    <property type="entry name" value="UbiA prenyltransferase"/>
    <property type="match status" value="1"/>
</dbReference>
<feature type="transmembrane region" description="Helical" evidence="8">
    <location>
        <begin position="12"/>
        <end position="31"/>
    </location>
</feature>
<organism evidence="9 10">
    <name type="scientific">candidate division MSBL1 archaeon SCGC-AAA259B11</name>
    <dbReference type="NCBI Taxonomy" id="1698260"/>
    <lineage>
        <taxon>Archaea</taxon>
        <taxon>Methanobacteriati</taxon>
        <taxon>Methanobacteriota</taxon>
        <taxon>candidate division MSBL1</taxon>
    </lineage>
</organism>
<dbReference type="InterPro" id="IPR026046">
    <property type="entry name" value="UBIAD1"/>
</dbReference>
<sequence>MGLKVWFLETRPRFLLLPPVVSFLGNSISWYMGTFSWGYGFLSFLGLLLLHVSTNLLNDYFDYRNGIDMETERTKFSGGSGLLTRGFLNPGHVFWVGFSCFLLVLPIGLYFILARGLLLLPLLLAGAVCVLFYTPLITRVPWPEWAPGVGLGYLPILGIYFVQNGTLTIPVAIVSIPSGILVHNLLLLNEFPDVQADERGGRKTLPVIIGKEKTGIVFSVLIIFVYFWIIVSVIAGIMPPFCLISFVSLPLAKKSIQGALKPPKETIQLVTPMKNNTMLVLSIQILLGIGYILAGF</sequence>
<comment type="caution">
    <text evidence="9">The sequence shown here is derived from an EMBL/GenBank/DDBJ whole genome shotgun (WGS) entry which is preliminary data.</text>
</comment>
<evidence type="ECO:0008006" key="11">
    <source>
        <dbReference type="Google" id="ProtNLM"/>
    </source>
</evidence>
<protein>
    <recommendedName>
        <fullName evidence="11">Ubiquinone biosynthesis protein UbiA</fullName>
    </recommendedName>
</protein>
<evidence type="ECO:0000313" key="10">
    <source>
        <dbReference type="Proteomes" id="UP000070184"/>
    </source>
</evidence>
<evidence type="ECO:0000256" key="2">
    <source>
        <dbReference type="ARBA" id="ARBA00004863"/>
    </source>
</evidence>
<feature type="transmembrane region" description="Helical" evidence="8">
    <location>
        <begin position="277"/>
        <end position="294"/>
    </location>
</feature>
<keyword evidence="3" id="KW-0474">Menaquinone biosynthesis</keyword>
<evidence type="ECO:0000256" key="5">
    <source>
        <dbReference type="ARBA" id="ARBA00022692"/>
    </source>
</evidence>
<dbReference type="GO" id="GO:0004659">
    <property type="term" value="F:prenyltransferase activity"/>
    <property type="evidence" value="ECO:0007669"/>
    <property type="project" value="InterPro"/>
</dbReference>
<dbReference type="GO" id="GO:0042371">
    <property type="term" value="P:vitamin K biosynthetic process"/>
    <property type="evidence" value="ECO:0007669"/>
    <property type="project" value="TreeGrafter"/>
</dbReference>
<comment type="subcellular location">
    <subcellularLocation>
        <location evidence="1">Cell membrane</location>
        <topology evidence="1">Multi-pass membrane protein</topology>
    </subcellularLocation>
</comment>
<evidence type="ECO:0000256" key="7">
    <source>
        <dbReference type="ARBA" id="ARBA00023136"/>
    </source>
</evidence>
<feature type="transmembrane region" description="Helical" evidence="8">
    <location>
        <begin position="119"/>
        <end position="138"/>
    </location>
</feature>
<comment type="pathway">
    <text evidence="2">Quinol/quinone metabolism; menaquinone biosynthesis.</text>
</comment>
<dbReference type="GO" id="GO:0009234">
    <property type="term" value="P:menaquinone biosynthetic process"/>
    <property type="evidence" value="ECO:0007669"/>
    <property type="project" value="UniProtKB-UniPathway"/>
</dbReference>
<dbReference type="AlphaFoldDB" id="A0A133U5L5"/>
<gene>
    <name evidence="9" type="ORF">AKJ61_02745</name>
</gene>
<dbReference type="Proteomes" id="UP000070184">
    <property type="component" value="Unassembled WGS sequence"/>
</dbReference>
<feature type="transmembrane region" description="Helical" evidence="8">
    <location>
        <begin position="213"/>
        <end position="231"/>
    </location>
</feature>
<dbReference type="PANTHER" id="PTHR13929:SF0">
    <property type="entry name" value="UBIA PRENYLTRANSFERASE DOMAIN-CONTAINING PROTEIN 1"/>
    <property type="match status" value="1"/>
</dbReference>
<dbReference type="InterPro" id="IPR000537">
    <property type="entry name" value="UbiA_prenyltransferase"/>
</dbReference>
<feature type="transmembrane region" description="Helical" evidence="8">
    <location>
        <begin position="93"/>
        <end position="113"/>
    </location>
</feature>
<reference evidence="9 10" key="1">
    <citation type="journal article" date="2016" name="Sci. Rep.">
        <title>Metabolic traits of an uncultured archaeal lineage -MSBL1- from brine pools of the Red Sea.</title>
        <authorList>
            <person name="Mwirichia R."/>
            <person name="Alam I."/>
            <person name="Rashid M."/>
            <person name="Vinu M."/>
            <person name="Ba-Alawi W."/>
            <person name="Anthony Kamau A."/>
            <person name="Kamanda Ngugi D."/>
            <person name="Goker M."/>
            <person name="Klenk H.P."/>
            <person name="Bajic V."/>
            <person name="Stingl U."/>
        </authorList>
    </citation>
    <scope>NUCLEOTIDE SEQUENCE [LARGE SCALE GENOMIC DNA]</scope>
    <source>
        <strain evidence="9">SCGC-AAA259B11</strain>
    </source>
</reference>